<evidence type="ECO:0000256" key="6">
    <source>
        <dbReference type="ARBA" id="ARBA00023204"/>
    </source>
</evidence>
<dbReference type="GO" id="GO:0003677">
    <property type="term" value="F:DNA binding"/>
    <property type="evidence" value="ECO:0007669"/>
    <property type="project" value="InterPro"/>
</dbReference>
<dbReference type="InterPro" id="IPR034137">
    <property type="entry name" value="TOPRIM_RecR"/>
</dbReference>
<dbReference type="Pfam" id="PF21176">
    <property type="entry name" value="RecR_HhH"/>
    <property type="match status" value="1"/>
</dbReference>
<keyword evidence="2" id="KW-0227">DNA damage</keyword>
<organism evidence="8">
    <name type="scientific">sediment metagenome</name>
    <dbReference type="NCBI Taxonomy" id="749907"/>
    <lineage>
        <taxon>unclassified sequences</taxon>
        <taxon>metagenomes</taxon>
        <taxon>ecological metagenomes</taxon>
    </lineage>
</organism>
<dbReference type="EMBL" id="ADZX01000704">
    <property type="protein sequence ID" value="EFK95669.1"/>
    <property type="molecule type" value="Genomic_DNA"/>
</dbReference>
<dbReference type="CDD" id="cd01025">
    <property type="entry name" value="TOPRIM_recR"/>
    <property type="match status" value="1"/>
</dbReference>
<dbReference type="PANTHER" id="PTHR30446">
    <property type="entry name" value="RECOMBINATION PROTEIN RECR"/>
    <property type="match status" value="1"/>
</dbReference>
<dbReference type="Gene3D" id="1.10.8.420">
    <property type="entry name" value="RecR Domain 1"/>
    <property type="match status" value="1"/>
</dbReference>
<sequence>MHYSSESIERVVELFSSLPTIGRKTAQRLTFYLLRQPREFVDQFSGAMQDLIENVKLCSICFNYTEKDPCPVCTSTKRDNSIICVVEEPNDVLAIEKTSEFSGFYHVLHGVLNPLEGITPEELKIKELIRRLDSVQEVVLALNPSVEGEVTTQYLAKLLKPLGVKTTRIARGVPMGSALEFTDEATLSRAFVGRIEV</sequence>
<keyword evidence="4" id="KW-0862">Zinc</keyword>
<dbReference type="PANTHER" id="PTHR30446:SF0">
    <property type="entry name" value="RECOMBINATION PROTEIN RECR"/>
    <property type="match status" value="1"/>
</dbReference>
<keyword evidence="3" id="KW-0863">Zinc-finger</keyword>
<dbReference type="Pfam" id="PF21175">
    <property type="entry name" value="RecR_C"/>
    <property type="match status" value="1"/>
</dbReference>
<accession>D9PL97</accession>
<dbReference type="PROSITE" id="PS50880">
    <property type="entry name" value="TOPRIM"/>
    <property type="match status" value="1"/>
</dbReference>
<protein>
    <submittedName>
        <fullName evidence="8">RecR protein</fullName>
    </submittedName>
</protein>
<dbReference type="PROSITE" id="PS01300">
    <property type="entry name" value="RECR"/>
    <property type="match status" value="1"/>
</dbReference>
<dbReference type="InterPro" id="IPR006171">
    <property type="entry name" value="TOPRIM_dom"/>
</dbReference>
<dbReference type="SUPFAM" id="SSF111304">
    <property type="entry name" value="Recombination protein RecR"/>
    <property type="match status" value="1"/>
</dbReference>
<evidence type="ECO:0000313" key="8">
    <source>
        <dbReference type="EMBL" id="EFK95669.1"/>
    </source>
</evidence>
<reference evidence="8" key="1">
    <citation type="submission" date="2010-07" db="EMBL/GenBank/DDBJ databases">
        <authorList>
            <consortium name="CONSOLIDER consortium CSD2007-00005"/>
            <person name="Guazzaroni M.-E."/>
            <person name="Richter M."/>
            <person name="Garcia-Salamanca A."/>
            <person name="Yarza P."/>
            <person name="Ferrer M."/>
        </authorList>
    </citation>
    <scope>NUCLEOTIDE SEQUENCE</scope>
</reference>
<dbReference type="GO" id="GO:0006281">
    <property type="term" value="P:DNA repair"/>
    <property type="evidence" value="ECO:0007669"/>
    <property type="project" value="UniProtKB-KW"/>
</dbReference>
<dbReference type="NCBIfam" id="TIGR00615">
    <property type="entry name" value="recR"/>
    <property type="match status" value="1"/>
</dbReference>
<dbReference type="InterPro" id="IPR015967">
    <property type="entry name" value="Rcmb_RecR_Znf"/>
</dbReference>
<name>D9PL97_9ZZZZ</name>
<evidence type="ECO:0000256" key="3">
    <source>
        <dbReference type="ARBA" id="ARBA00022771"/>
    </source>
</evidence>
<dbReference type="Gene3D" id="3.30.60.80">
    <property type="match status" value="1"/>
</dbReference>
<proteinExistence type="inferred from homology"/>
<dbReference type="Gene3D" id="3.40.1360.10">
    <property type="match status" value="1"/>
</dbReference>
<reference evidence="8" key="2">
    <citation type="journal article" date="2011" name="Microb. Ecol.">
        <title>Taxonomic and Functional Metagenomic Profiling of the Microbial Community in the Anoxic Sediment of a Sub-saline Shallow Lake (Laguna de Carrizo, Central Spain).</title>
        <authorList>
            <person name="Ferrer M."/>
            <person name="Guazzaroni M.E."/>
            <person name="Richter M."/>
            <person name="Garcia-Salamanca A."/>
            <person name="Yarza P."/>
            <person name="Suarez-Suarez A."/>
            <person name="Solano J."/>
            <person name="Alcaide M."/>
            <person name="van Dillewijn P."/>
            <person name="Molina-Henares M.A."/>
            <person name="Lopez-Cortes N."/>
            <person name="Al-Ramahi Y."/>
            <person name="Guerrero C."/>
            <person name="Acosta A."/>
            <person name="de Eugenio L.I."/>
            <person name="Martinez V."/>
            <person name="Marques S."/>
            <person name="Rojo F."/>
            <person name="Santero E."/>
            <person name="Genilloud O."/>
            <person name="Perez-Perez J."/>
            <person name="Rossello-Mora R."/>
            <person name="Ramos J.L."/>
        </authorList>
    </citation>
    <scope>NUCLEOTIDE SEQUENCE</scope>
</reference>
<keyword evidence="6" id="KW-0234">DNA repair</keyword>
<dbReference type="InterPro" id="IPR023627">
    <property type="entry name" value="Rcmb_RecR"/>
</dbReference>
<dbReference type="AlphaFoldDB" id="D9PL97"/>
<evidence type="ECO:0000256" key="2">
    <source>
        <dbReference type="ARBA" id="ARBA00022763"/>
    </source>
</evidence>
<keyword evidence="1" id="KW-0479">Metal-binding</keyword>
<dbReference type="GO" id="GO:0008270">
    <property type="term" value="F:zinc ion binding"/>
    <property type="evidence" value="ECO:0007669"/>
    <property type="project" value="UniProtKB-KW"/>
</dbReference>
<dbReference type="Pfam" id="PF13662">
    <property type="entry name" value="Toprim_4"/>
    <property type="match status" value="1"/>
</dbReference>
<evidence type="ECO:0000256" key="1">
    <source>
        <dbReference type="ARBA" id="ARBA00022723"/>
    </source>
</evidence>
<evidence type="ECO:0000256" key="5">
    <source>
        <dbReference type="ARBA" id="ARBA00023172"/>
    </source>
</evidence>
<dbReference type="SMART" id="SM00493">
    <property type="entry name" value="TOPRIM"/>
    <property type="match status" value="1"/>
</dbReference>
<dbReference type="InterPro" id="IPR000093">
    <property type="entry name" value="DNA_Rcmb_RecR"/>
</dbReference>
<keyword evidence="5" id="KW-0233">DNA recombination</keyword>
<dbReference type="Gene3D" id="6.10.250.240">
    <property type="match status" value="1"/>
</dbReference>
<dbReference type="HAMAP" id="MF_00017">
    <property type="entry name" value="RecR"/>
    <property type="match status" value="1"/>
</dbReference>
<evidence type="ECO:0000256" key="4">
    <source>
        <dbReference type="ARBA" id="ARBA00022833"/>
    </source>
</evidence>
<comment type="caution">
    <text evidence="8">The sequence shown here is derived from an EMBL/GenBank/DDBJ whole genome shotgun (WGS) entry which is preliminary data.</text>
</comment>
<gene>
    <name evidence="8" type="ORF">LDC_2320</name>
</gene>
<dbReference type="GO" id="GO:0006310">
    <property type="term" value="P:DNA recombination"/>
    <property type="evidence" value="ECO:0007669"/>
    <property type="project" value="UniProtKB-KW"/>
</dbReference>
<feature type="domain" description="Toprim" evidence="7">
    <location>
        <begin position="81"/>
        <end position="174"/>
    </location>
</feature>
<dbReference type="Pfam" id="PF02132">
    <property type="entry name" value="RecR_ZnF"/>
    <property type="match status" value="1"/>
</dbReference>
<evidence type="ECO:0000259" key="7">
    <source>
        <dbReference type="PROSITE" id="PS50880"/>
    </source>
</evidence>